<keyword evidence="3" id="KW-1185">Reference proteome</keyword>
<sequence length="283" mass="32777">MKKIIFLFLLAVSICSYAQDVPMVEISFLGTFHFDQVHNPENSNTNFFEKDRQSDIQKILSRLKLYQPDRIYIEREPKFQNSIDSIYQLYKVDKLQLRDLRNGSGEVYQLAFQLAKELDLPAPLCVNYYASTSQSLLSSGKNIEKYQMALQDFQQLGRSTERDFIQGKASLLETLLLMNTPENLAKSYRLLFNIPAYVKNGEFVNYDKVDSTSIDKNYIGAEFISLLYERNLKIYSNILNTQQDNGGKRILMITGQTHVGVLQELLYNNTDFKVIPIHTYLKN</sequence>
<proteinExistence type="predicted"/>
<comment type="caution">
    <text evidence="2">The sequence shown here is derived from an EMBL/GenBank/DDBJ whole genome shotgun (WGS) entry which is preliminary data.</text>
</comment>
<feature type="chain" id="PRO_5045458476" evidence="1">
    <location>
        <begin position="19"/>
        <end position="283"/>
    </location>
</feature>
<gene>
    <name evidence="2" type="ORF">ACFSJT_15585</name>
</gene>
<evidence type="ECO:0000256" key="1">
    <source>
        <dbReference type="SAM" id="SignalP"/>
    </source>
</evidence>
<accession>A0ABW5B0P9</accession>
<dbReference type="InterPro" id="IPR043749">
    <property type="entry name" value="DUF5694"/>
</dbReference>
<dbReference type="EMBL" id="JBHUHY010000016">
    <property type="protein sequence ID" value="MFD2188225.1"/>
    <property type="molecule type" value="Genomic_DNA"/>
</dbReference>
<name>A0ABW5B0P9_9FLAO</name>
<protein>
    <submittedName>
        <fullName evidence="2">DUF5694 domain-containing protein</fullName>
    </submittedName>
</protein>
<reference evidence="3" key="1">
    <citation type="journal article" date="2019" name="Int. J. Syst. Evol. Microbiol.">
        <title>The Global Catalogue of Microorganisms (GCM) 10K type strain sequencing project: providing services to taxonomists for standard genome sequencing and annotation.</title>
        <authorList>
            <consortium name="The Broad Institute Genomics Platform"/>
            <consortium name="The Broad Institute Genome Sequencing Center for Infectious Disease"/>
            <person name="Wu L."/>
            <person name="Ma J."/>
        </authorList>
    </citation>
    <scope>NUCLEOTIDE SEQUENCE [LARGE SCALE GENOMIC DNA]</scope>
    <source>
        <strain evidence="3">DT92</strain>
    </source>
</reference>
<evidence type="ECO:0000313" key="2">
    <source>
        <dbReference type="EMBL" id="MFD2188225.1"/>
    </source>
</evidence>
<dbReference type="Proteomes" id="UP001597344">
    <property type="component" value="Unassembled WGS sequence"/>
</dbReference>
<dbReference type="Pfam" id="PF18950">
    <property type="entry name" value="DUF5694"/>
    <property type="match status" value="1"/>
</dbReference>
<feature type="signal peptide" evidence="1">
    <location>
        <begin position="1"/>
        <end position="18"/>
    </location>
</feature>
<keyword evidence="1" id="KW-0732">Signal</keyword>
<dbReference type="RefSeq" id="WP_378321245.1">
    <property type="nucleotide sequence ID" value="NZ_JBHUHY010000016.1"/>
</dbReference>
<evidence type="ECO:0000313" key="3">
    <source>
        <dbReference type="Proteomes" id="UP001597344"/>
    </source>
</evidence>
<organism evidence="2 3">
    <name type="scientific">Aquimarina celericrescens</name>
    <dbReference type="NCBI Taxonomy" id="1964542"/>
    <lineage>
        <taxon>Bacteria</taxon>
        <taxon>Pseudomonadati</taxon>
        <taxon>Bacteroidota</taxon>
        <taxon>Flavobacteriia</taxon>
        <taxon>Flavobacteriales</taxon>
        <taxon>Flavobacteriaceae</taxon>
        <taxon>Aquimarina</taxon>
    </lineage>
</organism>